<reference evidence="9 10" key="1">
    <citation type="submission" date="2015-07" db="EMBL/GenBank/DDBJ databases">
        <title>Isolation and Genomic Characterization of a Novel Halophilic Metal-Reducing Deltaproteobacterium from the Deep Subsurface.</title>
        <authorList>
            <person name="Badalamenti J.P."/>
            <person name="Summers Z.M."/>
            <person name="Gralnick J.A."/>
            <person name="Bond D.R."/>
        </authorList>
    </citation>
    <scope>NUCLEOTIDE SEQUENCE [LARGE SCALE GENOMIC DNA]</scope>
    <source>
        <strain evidence="9 10">WTL</strain>
    </source>
</reference>
<comment type="catalytic activity">
    <reaction evidence="4">
        <text>a 2'-deoxyadenosine in DNA + S-adenosyl-L-methionine = an N(6)-methyl-2'-deoxyadenosine in DNA + S-adenosyl-L-homocysteine + H(+)</text>
        <dbReference type="Rhea" id="RHEA:15197"/>
        <dbReference type="Rhea" id="RHEA-COMP:12418"/>
        <dbReference type="Rhea" id="RHEA-COMP:12419"/>
        <dbReference type="ChEBI" id="CHEBI:15378"/>
        <dbReference type="ChEBI" id="CHEBI:57856"/>
        <dbReference type="ChEBI" id="CHEBI:59789"/>
        <dbReference type="ChEBI" id="CHEBI:90615"/>
        <dbReference type="ChEBI" id="CHEBI:90616"/>
        <dbReference type="EC" id="2.1.1.72"/>
    </reaction>
</comment>
<evidence type="ECO:0000256" key="1">
    <source>
        <dbReference type="ARBA" id="ARBA00011900"/>
    </source>
</evidence>
<dbReference type="SUPFAM" id="SSF53335">
    <property type="entry name" value="S-adenosyl-L-methionine-dependent methyltransferases"/>
    <property type="match status" value="1"/>
</dbReference>
<keyword evidence="2" id="KW-0489">Methyltransferase</keyword>
<dbReference type="InterPro" id="IPR029063">
    <property type="entry name" value="SAM-dependent_MTases_sf"/>
</dbReference>
<dbReference type="InterPro" id="IPR046817">
    <property type="entry name" value="MmeI_N"/>
</dbReference>
<dbReference type="Proteomes" id="UP000057158">
    <property type="component" value="Chromosome"/>
</dbReference>
<dbReference type="Pfam" id="PF20465">
    <property type="entry name" value="MmeI_hel"/>
    <property type="match status" value="1"/>
</dbReference>
<dbReference type="Pfam" id="PF20466">
    <property type="entry name" value="MmeI_TRD"/>
    <property type="match status" value="1"/>
</dbReference>
<dbReference type="Pfam" id="PF20464">
    <property type="entry name" value="MmeI_N"/>
    <property type="match status" value="1"/>
</dbReference>
<dbReference type="PROSITE" id="PS00092">
    <property type="entry name" value="N6_MTASE"/>
    <property type="match status" value="1"/>
</dbReference>
<dbReference type="RefSeq" id="WP_232426503.1">
    <property type="nucleotide sequence ID" value="NZ_CP010802.1"/>
</dbReference>
<dbReference type="InterPro" id="IPR002052">
    <property type="entry name" value="DNA_methylase_N6_adenine_CS"/>
</dbReference>
<dbReference type="GO" id="GO:0009007">
    <property type="term" value="F:site-specific DNA-methyltransferase (adenine-specific) activity"/>
    <property type="evidence" value="ECO:0007669"/>
    <property type="project" value="UniProtKB-EC"/>
</dbReference>
<dbReference type="PRINTS" id="PR00507">
    <property type="entry name" value="N12N6MTFRASE"/>
</dbReference>
<dbReference type="KEGG" id="des:DSOUD_1048"/>
<proteinExistence type="predicted"/>
<evidence type="ECO:0000313" key="10">
    <source>
        <dbReference type="Proteomes" id="UP000057158"/>
    </source>
</evidence>
<evidence type="ECO:0000259" key="8">
    <source>
        <dbReference type="Pfam" id="PF20473"/>
    </source>
</evidence>
<evidence type="ECO:0000313" key="9">
    <source>
        <dbReference type="EMBL" id="ALC15834.1"/>
    </source>
</evidence>
<protein>
    <recommendedName>
        <fullName evidence="1">site-specific DNA-methyltransferase (adenine-specific)</fullName>
        <ecNumber evidence="1">2.1.1.72</ecNumber>
    </recommendedName>
</protein>
<dbReference type="REBASE" id="125824">
    <property type="entry name" value="DspWTLORF1048P"/>
</dbReference>
<dbReference type="EC" id="2.1.1.72" evidence="1"/>
<dbReference type="GO" id="GO:0003676">
    <property type="term" value="F:nucleic acid binding"/>
    <property type="evidence" value="ECO:0007669"/>
    <property type="project" value="InterPro"/>
</dbReference>
<feature type="domain" description="MmeI-like DNA-methyltransferase" evidence="8">
    <location>
        <begin position="412"/>
        <end position="656"/>
    </location>
</feature>
<evidence type="ECO:0000259" key="7">
    <source>
        <dbReference type="Pfam" id="PF20466"/>
    </source>
</evidence>
<organism evidence="9 10">
    <name type="scientific">Desulfuromonas soudanensis</name>
    <dbReference type="NCBI Taxonomy" id="1603606"/>
    <lineage>
        <taxon>Bacteria</taxon>
        <taxon>Pseudomonadati</taxon>
        <taxon>Thermodesulfobacteriota</taxon>
        <taxon>Desulfuromonadia</taxon>
        <taxon>Desulfuromonadales</taxon>
        <taxon>Desulfuromonadaceae</taxon>
        <taxon>Desulfuromonas</taxon>
    </lineage>
</organism>
<sequence length="1204" mass="132908">MTEMPRTDTAVVDFIHRWAASGAAERANYQLFLSEFCDLLEVPRPEPTRPDDRDNSYVFERSVTFRHGSGLTSNGRIDLYKHGCFVLEAKQGSDRPSGTEPLLIRENESDWLSGRRGTAVRGTKGWDVAMLKAKGQAEQYARALPVAEGWPPFLVIVDVGHAIELYSEFSCTGKSYLPFPDPRAHRILLADLVDPEIRTLLREVWTQPHGLDPAKRSAKATREIAAKLARLAKSLESSGQTPERVGNFLKRSLFTMFAEDVGLIPARSFTALLESLRGDIDNFPPLLESLWTTMRDGGFSPVLREKLLRFNGGLFAETEALPISDIQLNLLIDAAKADWRDVEPAIFGTLLERALDPTERHHLGAHYTPREYVERLVLPTVVEPLRADWDAVLAAGVTLDGQGDSAGAIVLVKAFHHKLCSLRILDPACGSGNFLYVTFEHLKRLEGEVLNALEGFGEDQTTLELAGLTVDPHQLLGIEVNPRAAAITDMVLWIGYLQWHFRTRGHVLPPEPVIKKFHNVECRDAVLAYDGVEPVVDGEGKAVSRWDGRTTKTHPVTGEQVPDESAQEAVLRYLNPRQAEWPQADFVVGNPPFIGASTMRQALGDGYVEALRSVWKEVPDSADFVMFWWHHAAALTRTGKVRRFGFITTNSITQTFNRKVVERHLVGAPLAGAHGQGGHPQGVPLQIAFAIPDHPWVDAADGAAVRIAMTVGRVVKDGEVGTLVTVTSERGGDGEGVAVELASHLGVLHADLTTGANVAASVQLSANADLCAMGIKLHGEGFLVTVEEAKRLGLGRIPNLEKHICPYRNGRDLAQSPRGLMVIDLFGLSVDEVRKFYPEVFQWVLERVKPERDQNNRASYKEKWWIFGEPRKDLRPALMGLDRYIATVRTAKHRIFQFLPPEVLSESKIVITASDEAFLLGVLSSKIHICWAIAAGGWLGIGNDATYNHTDCFNKFPFPAASDEQKQTIRALAEQLDAHRKRQQALHPDLTLTGMYNVLEKLREIEKCRGGIYDALGATETTPGTTETTPGAMNRAPTIILTAKEKTIHEQGLVAILKQLHDELDAAVFAAYGWPATLSDAEILEKVVALNRERAREEEQGLIRWLRPEYQQPHGAQVTIQDDLNLGETEATPLTIKAKLPWPKTLPEQVQAVRAALASAAAPITAETLARTFQRARADKVGELLETLAALGQVREVEPGSFVA</sequence>
<dbReference type="PANTHER" id="PTHR33841:SF1">
    <property type="entry name" value="DNA METHYLTRANSFERASE A"/>
    <property type="match status" value="1"/>
</dbReference>
<dbReference type="PATRIC" id="fig|1603606.3.peg.1151"/>
<feature type="domain" description="MmeI-like target recognition" evidence="7">
    <location>
        <begin position="893"/>
        <end position="960"/>
    </location>
</feature>
<dbReference type="EMBL" id="CP010802">
    <property type="protein sequence ID" value="ALC15834.1"/>
    <property type="molecule type" value="Genomic_DNA"/>
</dbReference>
<dbReference type="InterPro" id="IPR046820">
    <property type="entry name" value="MmeI_TRD"/>
</dbReference>
<evidence type="ECO:0000256" key="4">
    <source>
        <dbReference type="ARBA" id="ARBA00047942"/>
    </source>
</evidence>
<dbReference type="GO" id="GO:0032259">
    <property type="term" value="P:methylation"/>
    <property type="evidence" value="ECO:0007669"/>
    <property type="project" value="UniProtKB-KW"/>
</dbReference>
<keyword evidence="10" id="KW-1185">Reference proteome</keyword>
<accession>A0A0M4D067</accession>
<evidence type="ECO:0000259" key="5">
    <source>
        <dbReference type="Pfam" id="PF20464"/>
    </source>
</evidence>
<keyword evidence="3" id="KW-0808">Transferase</keyword>
<dbReference type="Pfam" id="PF20473">
    <property type="entry name" value="MmeI_Mtase"/>
    <property type="match status" value="1"/>
</dbReference>
<dbReference type="STRING" id="1603606.DSOUD_1048"/>
<feature type="domain" description="MmeI-like helicase spacer" evidence="6">
    <location>
        <begin position="244"/>
        <end position="315"/>
    </location>
</feature>
<dbReference type="InterPro" id="IPR050953">
    <property type="entry name" value="N4_N6_ade-DNA_methylase"/>
</dbReference>
<dbReference type="AlphaFoldDB" id="A0A0M4D067"/>
<dbReference type="PANTHER" id="PTHR33841">
    <property type="entry name" value="DNA METHYLTRANSFERASE YEEA-RELATED"/>
    <property type="match status" value="1"/>
</dbReference>
<evidence type="ECO:0000259" key="6">
    <source>
        <dbReference type="Pfam" id="PF20465"/>
    </source>
</evidence>
<dbReference type="Gene3D" id="3.40.50.150">
    <property type="entry name" value="Vaccinia Virus protein VP39"/>
    <property type="match status" value="1"/>
</dbReference>
<dbReference type="InterPro" id="IPR046816">
    <property type="entry name" value="MmeI_Mtase"/>
</dbReference>
<name>A0A0M4D067_9BACT</name>
<evidence type="ECO:0000256" key="3">
    <source>
        <dbReference type="ARBA" id="ARBA00022679"/>
    </source>
</evidence>
<feature type="domain" description="MmeI-like N-terminal" evidence="5">
    <location>
        <begin position="12"/>
        <end position="237"/>
    </location>
</feature>
<evidence type="ECO:0000256" key="2">
    <source>
        <dbReference type="ARBA" id="ARBA00022603"/>
    </source>
</evidence>
<dbReference type="InterPro" id="IPR046819">
    <property type="entry name" value="MmeI_hel"/>
</dbReference>
<gene>
    <name evidence="9" type="ORF">DSOUD_1048</name>
</gene>